<dbReference type="GeneID" id="29003273"/>
<dbReference type="RefSeq" id="XP_018294907.1">
    <property type="nucleotide sequence ID" value="XM_018442367.1"/>
</dbReference>
<dbReference type="InParanoid" id="A0A162PXA8"/>
<organism evidence="1 2">
    <name type="scientific">Phycomyces blakesleeanus (strain ATCC 8743b / DSM 1359 / FGSC 10004 / NBRC 33097 / NRRL 1555)</name>
    <dbReference type="NCBI Taxonomy" id="763407"/>
    <lineage>
        <taxon>Eukaryota</taxon>
        <taxon>Fungi</taxon>
        <taxon>Fungi incertae sedis</taxon>
        <taxon>Mucoromycota</taxon>
        <taxon>Mucoromycotina</taxon>
        <taxon>Mucoromycetes</taxon>
        <taxon>Mucorales</taxon>
        <taxon>Phycomycetaceae</taxon>
        <taxon>Phycomyces</taxon>
    </lineage>
</organism>
<accession>A0A162PXA8</accession>
<dbReference type="PANTHER" id="PTHR46579">
    <property type="entry name" value="F5/8 TYPE C DOMAIN-CONTAINING PROTEIN-RELATED"/>
    <property type="match status" value="1"/>
</dbReference>
<evidence type="ECO:0000313" key="2">
    <source>
        <dbReference type="Proteomes" id="UP000077315"/>
    </source>
</evidence>
<dbReference type="Proteomes" id="UP000077315">
    <property type="component" value="Unassembled WGS sequence"/>
</dbReference>
<reference evidence="2" key="1">
    <citation type="submission" date="2015-06" db="EMBL/GenBank/DDBJ databases">
        <title>Expansion of signal transduction pathways in fungi by whole-genome duplication.</title>
        <authorList>
            <consortium name="DOE Joint Genome Institute"/>
            <person name="Corrochano L.M."/>
            <person name="Kuo A."/>
            <person name="Marcet-Houben M."/>
            <person name="Polaino S."/>
            <person name="Salamov A."/>
            <person name="Villalobos J.M."/>
            <person name="Alvarez M.I."/>
            <person name="Avalos J."/>
            <person name="Benito E.P."/>
            <person name="Benoit I."/>
            <person name="Burger G."/>
            <person name="Camino L.P."/>
            <person name="Canovas D."/>
            <person name="Cerda-Olmedo E."/>
            <person name="Cheng J.-F."/>
            <person name="Dominguez A."/>
            <person name="Elias M."/>
            <person name="Eslava A.P."/>
            <person name="Glaser F."/>
            <person name="Grimwood J."/>
            <person name="Gutierrez G."/>
            <person name="Heitman J."/>
            <person name="Henrissat B."/>
            <person name="Iturriaga E.A."/>
            <person name="Lang B.F."/>
            <person name="Lavin J.L."/>
            <person name="Lee S."/>
            <person name="Li W."/>
            <person name="Lindquist E."/>
            <person name="Lopez-Garcia S."/>
            <person name="Luque E.M."/>
            <person name="Marcos A.T."/>
            <person name="Martin J."/>
            <person name="McCluskey K."/>
            <person name="Medina H.R."/>
            <person name="Miralles-Duran A."/>
            <person name="Miyazaki A."/>
            <person name="Munoz-Torres E."/>
            <person name="Oguiza J.A."/>
            <person name="Ohm R."/>
            <person name="Olmedo M."/>
            <person name="Orejas M."/>
            <person name="Ortiz-Castellanos L."/>
            <person name="Pisabarro A.G."/>
            <person name="Rodriguez-Romero J."/>
            <person name="Ruiz-Herrera J."/>
            <person name="Ruiz-Vazquez R."/>
            <person name="Sanz C."/>
            <person name="Schackwitz W."/>
            <person name="Schmutz J."/>
            <person name="Shahriari M."/>
            <person name="Shelest E."/>
            <person name="Silva-Franco F."/>
            <person name="Soanes D."/>
            <person name="Syed K."/>
            <person name="Tagua V.G."/>
            <person name="Talbot N.J."/>
            <person name="Thon M."/>
            <person name="De vries R.P."/>
            <person name="Wiebenga A."/>
            <person name="Yadav J.S."/>
            <person name="Braun E.L."/>
            <person name="Baker S."/>
            <person name="Garre V."/>
            <person name="Horwitz B."/>
            <person name="Torres-Martinez S."/>
            <person name="Idnurm A."/>
            <person name="Herrera-Estrella A."/>
            <person name="Gabaldon T."/>
            <person name="Grigoriev I.V."/>
        </authorList>
    </citation>
    <scope>NUCLEOTIDE SEQUENCE [LARGE SCALE GENOMIC DNA]</scope>
    <source>
        <strain evidence="2">NRRL 1555(-)</strain>
    </source>
</reference>
<keyword evidence="2" id="KW-1185">Reference proteome</keyword>
<gene>
    <name evidence="1" type="ORF">PHYBLDRAFT_70941</name>
</gene>
<dbReference type="AlphaFoldDB" id="A0A162PXA8"/>
<dbReference type="VEuPathDB" id="FungiDB:PHYBLDRAFT_70941"/>
<sequence length="153" mass="17480">MHNLFLGTPKRMIETWTTMKKMKNNDLLAMQTVAATMILPSDYTKLKTKIGKGFSHMKADEWKSWVLVYSPVLLKPVLPSNMFNGWMHYVKACRILTKHTDIYKNSVNLVKIHMNQKSSPATCTCTSIFMTQFVILDPCMAIGSLVLRDTMVC</sequence>
<evidence type="ECO:0000313" key="1">
    <source>
        <dbReference type="EMBL" id="OAD76867.1"/>
    </source>
</evidence>
<dbReference type="EMBL" id="KV440975">
    <property type="protein sequence ID" value="OAD76867.1"/>
    <property type="molecule type" value="Genomic_DNA"/>
</dbReference>
<name>A0A162PXA8_PHYB8</name>
<dbReference type="OrthoDB" id="3248986at2759"/>
<proteinExistence type="predicted"/>
<dbReference type="PANTHER" id="PTHR46579:SF2">
    <property type="entry name" value="C2H2-TYPE DOMAIN-CONTAINING PROTEIN"/>
    <property type="match status" value="1"/>
</dbReference>
<protein>
    <submittedName>
        <fullName evidence="1">Uncharacterized protein</fullName>
    </submittedName>
</protein>